<dbReference type="EMBL" id="CP017768">
    <property type="protein sequence ID" value="AUB59791.1"/>
    <property type="molecule type" value="Genomic_DNA"/>
</dbReference>
<dbReference type="KEGG" id="msub:BK009_03330"/>
<proteinExistence type="predicted"/>
<reference evidence="1 2" key="1">
    <citation type="submission" date="2016-10" db="EMBL/GenBank/DDBJ databases">
        <title>Comparative genomics between deep and shallow subseafloor isolates.</title>
        <authorList>
            <person name="Ishii S."/>
            <person name="Miller J.R."/>
            <person name="Sutton G."/>
            <person name="Suzuki S."/>
            <person name="Methe B."/>
            <person name="Inagaki F."/>
            <person name="Imachi H."/>
        </authorList>
    </citation>
    <scope>NUCLEOTIDE SEQUENCE [LARGE SCALE GENOMIC DNA]</scope>
    <source>
        <strain evidence="1 2">A8p</strain>
    </source>
</reference>
<dbReference type="Proteomes" id="UP000232631">
    <property type="component" value="Chromosome"/>
</dbReference>
<organism evidence="1 2">
    <name type="scientific">Methanobacterium subterraneum</name>
    <dbReference type="NCBI Taxonomy" id="59277"/>
    <lineage>
        <taxon>Archaea</taxon>
        <taxon>Methanobacteriati</taxon>
        <taxon>Methanobacteriota</taxon>
        <taxon>Methanomada group</taxon>
        <taxon>Methanobacteria</taxon>
        <taxon>Methanobacteriales</taxon>
        <taxon>Methanobacteriaceae</taxon>
        <taxon>Methanobacterium</taxon>
    </lineage>
</organism>
<sequence length="61" mass="6974">MKGKIEFLLERADDNLESIQLLIVNDYHDIAVSRSYYATFTPQIGFTNEKFKIFISSGVVS</sequence>
<name>A0A2H4VNW7_9EURY</name>
<keyword evidence="2" id="KW-1185">Reference proteome</keyword>
<dbReference type="Gene3D" id="1.20.120.330">
    <property type="entry name" value="Nucleotidyltransferases domain 2"/>
    <property type="match status" value="1"/>
</dbReference>
<accession>A0A2H4VNW7</accession>
<evidence type="ECO:0000313" key="2">
    <source>
        <dbReference type="Proteomes" id="UP000232631"/>
    </source>
</evidence>
<protein>
    <submittedName>
        <fullName evidence="1">Uncharacterized protein</fullName>
    </submittedName>
</protein>
<dbReference type="AlphaFoldDB" id="A0A2H4VNW7"/>
<evidence type="ECO:0000313" key="1">
    <source>
        <dbReference type="EMBL" id="AUB59791.1"/>
    </source>
</evidence>
<gene>
    <name evidence="1" type="ORF">BK009_03330</name>
</gene>